<dbReference type="OrthoDB" id="4567at2759"/>
<gene>
    <name evidence="3" type="ORF">GSOID_T00004640001</name>
</gene>
<feature type="domain" description="LNS2/PITP" evidence="2">
    <location>
        <begin position="203"/>
        <end position="374"/>
    </location>
</feature>
<dbReference type="EMBL" id="FN653177">
    <property type="protein sequence ID" value="CBY13339.1"/>
    <property type="molecule type" value="Genomic_DNA"/>
</dbReference>
<feature type="region of interest" description="Disordered" evidence="1">
    <location>
        <begin position="125"/>
        <end position="144"/>
    </location>
</feature>
<dbReference type="Proteomes" id="UP000001307">
    <property type="component" value="Unassembled WGS sequence"/>
</dbReference>
<dbReference type="PANTHER" id="PTHR12181">
    <property type="entry name" value="LIPIN"/>
    <property type="match status" value="1"/>
</dbReference>
<dbReference type="InterPro" id="IPR031703">
    <property type="entry name" value="Lipin_mid"/>
</dbReference>
<evidence type="ECO:0000259" key="2">
    <source>
        <dbReference type="SMART" id="SM00775"/>
    </source>
</evidence>
<organism evidence="3">
    <name type="scientific">Oikopleura dioica</name>
    <name type="common">Tunicate</name>
    <dbReference type="NCBI Taxonomy" id="34765"/>
    <lineage>
        <taxon>Eukaryota</taxon>
        <taxon>Metazoa</taxon>
        <taxon>Chordata</taxon>
        <taxon>Tunicata</taxon>
        <taxon>Appendicularia</taxon>
        <taxon>Copelata</taxon>
        <taxon>Oikopleuridae</taxon>
        <taxon>Oikopleura</taxon>
    </lineage>
</organism>
<dbReference type="InterPro" id="IPR013209">
    <property type="entry name" value="LNS2"/>
</dbReference>
<dbReference type="GO" id="GO:0019432">
    <property type="term" value="P:triglyceride biosynthetic process"/>
    <property type="evidence" value="ECO:0007669"/>
    <property type="project" value="TreeGrafter"/>
</dbReference>
<dbReference type="GO" id="GO:0008195">
    <property type="term" value="F:phosphatidate phosphatase activity"/>
    <property type="evidence" value="ECO:0007669"/>
    <property type="project" value="TreeGrafter"/>
</dbReference>
<reference evidence="3" key="1">
    <citation type="journal article" date="2010" name="Science">
        <title>Plasticity of animal genome architecture unmasked by rapid evolution of a pelagic tunicate.</title>
        <authorList>
            <person name="Denoeud F."/>
            <person name="Henriet S."/>
            <person name="Mungpakdee S."/>
            <person name="Aury J.M."/>
            <person name="Da Silva C."/>
            <person name="Brinkmann H."/>
            <person name="Mikhaleva J."/>
            <person name="Olsen L.C."/>
            <person name="Jubin C."/>
            <person name="Canestro C."/>
            <person name="Bouquet J.M."/>
            <person name="Danks G."/>
            <person name="Poulain J."/>
            <person name="Campsteijn C."/>
            <person name="Adamski M."/>
            <person name="Cross I."/>
            <person name="Yadetie F."/>
            <person name="Muffato M."/>
            <person name="Louis A."/>
            <person name="Butcher S."/>
            <person name="Tsagkogeorga G."/>
            <person name="Konrad A."/>
            <person name="Singh S."/>
            <person name="Jensen M.F."/>
            <person name="Cong E.H."/>
            <person name="Eikeseth-Otteraa H."/>
            <person name="Noel B."/>
            <person name="Anthouard V."/>
            <person name="Porcel B.M."/>
            <person name="Kachouri-Lafond R."/>
            <person name="Nishino A."/>
            <person name="Ugolini M."/>
            <person name="Chourrout P."/>
            <person name="Nishida H."/>
            <person name="Aasland R."/>
            <person name="Huzurbazar S."/>
            <person name="Westhof E."/>
            <person name="Delsuc F."/>
            <person name="Lehrach H."/>
            <person name="Reinhardt R."/>
            <person name="Weissenbach J."/>
            <person name="Roy S.W."/>
            <person name="Artiguenave F."/>
            <person name="Postlethwait J.H."/>
            <person name="Manak J.R."/>
            <person name="Thompson E.M."/>
            <person name="Jaillon O."/>
            <person name="Du Pasquier L."/>
            <person name="Boudinot P."/>
            <person name="Liberles D.A."/>
            <person name="Volff J.N."/>
            <person name="Philippe H."/>
            <person name="Lenhard B."/>
            <person name="Roest Crollius H."/>
            <person name="Wincker P."/>
            <person name="Chourrout D."/>
        </authorList>
    </citation>
    <scope>NUCLEOTIDE SEQUENCE [LARGE SCALE GENOMIC DNA]</scope>
</reference>
<dbReference type="InParanoid" id="E4XUE2"/>
<proteinExistence type="predicted"/>
<keyword evidence="4" id="KW-1185">Reference proteome</keyword>
<dbReference type="InterPro" id="IPR031315">
    <property type="entry name" value="LNS2/PITP"/>
</dbReference>
<dbReference type="SMART" id="SM00775">
    <property type="entry name" value="LNS2"/>
    <property type="match status" value="1"/>
</dbReference>
<name>E4XUE2_OIKDI</name>
<dbReference type="Pfam" id="PF08235">
    <property type="entry name" value="LNS2"/>
    <property type="match status" value="1"/>
</dbReference>
<evidence type="ECO:0000256" key="1">
    <source>
        <dbReference type="SAM" id="MobiDB-lite"/>
    </source>
</evidence>
<dbReference type="GO" id="GO:0003713">
    <property type="term" value="F:transcription coactivator activity"/>
    <property type="evidence" value="ECO:0007669"/>
    <property type="project" value="TreeGrafter"/>
</dbReference>
<dbReference type="Pfam" id="PF16876">
    <property type="entry name" value="Lipin_mid"/>
    <property type="match status" value="1"/>
</dbReference>
<dbReference type="GO" id="GO:0045944">
    <property type="term" value="P:positive regulation of transcription by RNA polymerase II"/>
    <property type="evidence" value="ECO:0007669"/>
    <property type="project" value="TreeGrafter"/>
</dbReference>
<dbReference type="InterPro" id="IPR026058">
    <property type="entry name" value="LIPIN"/>
</dbReference>
<dbReference type="FunCoup" id="E4XUE2">
    <property type="interactions" value="49"/>
</dbReference>
<evidence type="ECO:0000313" key="4">
    <source>
        <dbReference type="Proteomes" id="UP000001307"/>
    </source>
</evidence>
<dbReference type="GO" id="GO:0005634">
    <property type="term" value="C:nucleus"/>
    <property type="evidence" value="ECO:0007669"/>
    <property type="project" value="TreeGrafter"/>
</dbReference>
<dbReference type="AlphaFoldDB" id="E4XUE2"/>
<protein>
    <recommendedName>
        <fullName evidence="2">LNS2/PITP domain-containing protein</fullName>
    </recommendedName>
</protein>
<dbReference type="GO" id="GO:0032869">
    <property type="term" value="P:cellular response to insulin stimulus"/>
    <property type="evidence" value="ECO:0007669"/>
    <property type="project" value="TreeGrafter"/>
</dbReference>
<evidence type="ECO:0000313" key="3">
    <source>
        <dbReference type="EMBL" id="CBY13339.1"/>
    </source>
</evidence>
<dbReference type="PANTHER" id="PTHR12181:SF12">
    <property type="entry name" value="PHOSPHATIDATE PHOSPHATASE"/>
    <property type="match status" value="1"/>
</dbReference>
<sequence length="485" mass="56023">MIDSTDDEEESNTGESEPFFGRAVQISLCGGPGVPEDNISPEEFNRFRVSWDTYSKDPRSIIENPRLVIRENDRYMNFLTVASILVARIFFESDLDQETIQKLKTPEKRPWFFFRSKQNRSLAANNNDSLEDSLNEENSTSPVKQKKTFDRFKGKTLTLEHEDLVKFNLQPGRNKIEFVVASKYQGRGYAEASIYLWHHTDKIIVSDIDGTVTKSDVVGQLSNIVYYEYSHHGIHNLYNNIAKNNYKGWKIFTKCMFHRLVAFINMLFKGPVLLNPSSLVSALLREVWTRNPEEFKIDCLTFDKFFGLAIRIRNLFPEYQPTPFYAGFGNKMTDETSYLEVFTVSLLCVTTNFKVEIPKKRIFTISKKGVVKNSDPSLQKIFSTTYDSMAEIVDFFFPQRSMTASTSSLQHLDNKFWRDDLPEIDFCEDVFTQESGQQQSEHNVSRSCRTYFEERTQSPSFELAGLSLNIPARDAHKTVTPENTK</sequence>
<dbReference type="GO" id="GO:0009062">
    <property type="term" value="P:fatty acid catabolic process"/>
    <property type="evidence" value="ECO:0007669"/>
    <property type="project" value="TreeGrafter"/>
</dbReference>
<accession>E4XUE2</accession>